<dbReference type="Gene3D" id="3.30.565.10">
    <property type="entry name" value="Histidine kinase-like ATPase, C-terminal domain"/>
    <property type="match status" value="1"/>
</dbReference>
<organism evidence="4 5">
    <name type="scientific">Larkinella insperata</name>
    <dbReference type="NCBI Taxonomy" id="332158"/>
    <lineage>
        <taxon>Bacteria</taxon>
        <taxon>Pseudomonadati</taxon>
        <taxon>Bacteroidota</taxon>
        <taxon>Cytophagia</taxon>
        <taxon>Cytophagales</taxon>
        <taxon>Spirosomataceae</taxon>
        <taxon>Larkinella</taxon>
    </lineage>
</organism>
<dbReference type="EC" id="2.7.13.3" evidence="4"/>
<gene>
    <name evidence="4" type="ORF">ACFQ4C_03335</name>
</gene>
<keyword evidence="5" id="KW-1185">Reference proteome</keyword>
<dbReference type="GO" id="GO:0004673">
    <property type="term" value="F:protein histidine kinase activity"/>
    <property type="evidence" value="ECO:0007669"/>
    <property type="project" value="UniProtKB-EC"/>
</dbReference>
<feature type="transmembrane region" description="Helical" evidence="1">
    <location>
        <begin position="78"/>
        <end position="96"/>
    </location>
</feature>
<comment type="caution">
    <text evidence="4">The sequence shown here is derived from an EMBL/GenBank/DDBJ whole genome shotgun (WGS) entry which is preliminary data.</text>
</comment>
<dbReference type="PANTHER" id="PTHR34220:SF7">
    <property type="entry name" value="SENSOR HISTIDINE KINASE YPDA"/>
    <property type="match status" value="1"/>
</dbReference>
<dbReference type="SUPFAM" id="SSF55874">
    <property type="entry name" value="ATPase domain of HSP90 chaperone/DNA topoisomerase II/histidine kinase"/>
    <property type="match status" value="1"/>
</dbReference>
<dbReference type="PANTHER" id="PTHR34220">
    <property type="entry name" value="SENSOR HISTIDINE KINASE YPDA"/>
    <property type="match status" value="1"/>
</dbReference>
<dbReference type="InterPro" id="IPR032834">
    <property type="entry name" value="NatK-like_C"/>
</dbReference>
<feature type="transmembrane region" description="Helical" evidence="1">
    <location>
        <begin position="47"/>
        <end position="66"/>
    </location>
</feature>
<evidence type="ECO:0000259" key="2">
    <source>
        <dbReference type="Pfam" id="PF06580"/>
    </source>
</evidence>
<dbReference type="Pfam" id="PF06580">
    <property type="entry name" value="His_kinase"/>
    <property type="match status" value="1"/>
</dbReference>
<feature type="domain" description="Sensor histidine kinase NatK-like C-terminal" evidence="3">
    <location>
        <begin position="253"/>
        <end position="342"/>
    </location>
</feature>
<dbReference type="InterPro" id="IPR010559">
    <property type="entry name" value="Sig_transdc_His_kin_internal"/>
</dbReference>
<keyword evidence="1" id="KW-1133">Transmembrane helix</keyword>
<feature type="transmembrane region" description="Helical" evidence="1">
    <location>
        <begin position="21"/>
        <end position="41"/>
    </location>
</feature>
<dbReference type="Proteomes" id="UP001597116">
    <property type="component" value="Unassembled WGS sequence"/>
</dbReference>
<sequence length="345" mass="39053">MKNPQNPATADSFDFKRSLRLTLLIAIPVYFISVFYTGTVVPKDEEQAALAATLFVLIGLYMGRYISQIWTAKPVPSGLLVILSVISMACIVWLFVHAEFPLRDRAALNLLLFYVPLFILSIAVGMLVKLSQMTVNKQVQEANARAEQSQSELYLLQSQLSPHFLFNTLNNLYGLSLSQPDKIPTLLLKLSDLLRYSVYDTKELFVPLSEELAYITNYIEFEKIRIGERLTLTTSIENTLPADLPIAPMLLIVFVENAFKHSKNTTDQNVVIDISLKTWGQSVLFSVKNNHTINADNDTQPLEKNRGLGLVNVRKRLELLYPNAHDLTIQNQDGFYQVMLQIKVK</sequence>
<protein>
    <submittedName>
        <fullName evidence="4">Sensor histidine kinase</fullName>
        <ecNumber evidence="4">2.7.13.3</ecNumber>
    </submittedName>
</protein>
<dbReference type="RefSeq" id="WP_265989881.1">
    <property type="nucleotide sequence ID" value="NZ_CP110973.1"/>
</dbReference>
<name>A0ABW3QJQ3_9BACT</name>
<dbReference type="InterPro" id="IPR050640">
    <property type="entry name" value="Bact_2-comp_sensor_kinase"/>
</dbReference>
<keyword evidence="1" id="KW-0812">Transmembrane</keyword>
<keyword evidence="4" id="KW-0808">Transferase</keyword>
<evidence type="ECO:0000313" key="5">
    <source>
        <dbReference type="Proteomes" id="UP001597116"/>
    </source>
</evidence>
<dbReference type="EMBL" id="JBHTLP010000002">
    <property type="protein sequence ID" value="MFD1140120.1"/>
    <property type="molecule type" value="Genomic_DNA"/>
</dbReference>
<accession>A0ABW3QJQ3</accession>
<keyword evidence="1" id="KW-0472">Membrane</keyword>
<evidence type="ECO:0000256" key="1">
    <source>
        <dbReference type="SAM" id="Phobius"/>
    </source>
</evidence>
<keyword evidence="4" id="KW-0418">Kinase</keyword>
<dbReference type="Pfam" id="PF14501">
    <property type="entry name" value="HATPase_c_5"/>
    <property type="match status" value="1"/>
</dbReference>
<feature type="domain" description="Signal transduction histidine kinase internal region" evidence="2">
    <location>
        <begin position="152"/>
        <end position="230"/>
    </location>
</feature>
<dbReference type="InterPro" id="IPR036890">
    <property type="entry name" value="HATPase_C_sf"/>
</dbReference>
<proteinExistence type="predicted"/>
<feature type="transmembrane region" description="Helical" evidence="1">
    <location>
        <begin position="108"/>
        <end position="128"/>
    </location>
</feature>
<evidence type="ECO:0000313" key="4">
    <source>
        <dbReference type="EMBL" id="MFD1140120.1"/>
    </source>
</evidence>
<evidence type="ECO:0000259" key="3">
    <source>
        <dbReference type="Pfam" id="PF14501"/>
    </source>
</evidence>
<reference evidence="5" key="1">
    <citation type="journal article" date="2019" name="Int. J. Syst. Evol. Microbiol.">
        <title>The Global Catalogue of Microorganisms (GCM) 10K type strain sequencing project: providing services to taxonomists for standard genome sequencing and annotation.</title>
        <authorList>
            <consortium name="The Broad Institute Genomics Platform"/>
            <consortium name="The Broad Institute Genome Sequencing Center for Infectious Disease"/>
            <person name="Wu L."/>
            <person name="Ma J."/>
        </authorList>
    </citation>
    <scope>NUCLEOTIDE SEQUENCE [LARGE SCALE GENOMIC DNA]</scope>
    <source>
        <strain evidence="5">CCUG 55608</strain>
    </source>
</reference>